<evidence type="ECO:0000259" key="7">
    <source>
        <dbReference type="PROSITE" id="PS50089"/>
    </source>
</evidence>
<dbReference type="SUPFAM" id="SSF55961">
    <property type="entry name" value="Bet v1-like"/>
    <property type="match status" value="1"/>
</dbReference>
<evidence type="ECO:0000313" key="12">
    <source>
        <dbReference type="EMBL" id="RHY65907.1"/>
    </source>
</evidence>
<dbReference type="SUPFAM" id="SSF57903">
    <property type="entry name" value="FYVE/PHD zinc finger"/>
    <property type="match status" value="1"/>
</dbReference>
<evidence type="ECO:0000259" key="9">
    <source>
        <dbReference type="PROSITE" id="PS52035"/>
    </source>
</evidence>
<dbReference type="Pfam" id="PF00246">
    <property type="entry name" value="Peptidase_M14"/>
    <property type="match status" value="1"/>
</dbReference>
<dbReference type="EMBL" id="QUTD01004822">
    <property type="protein sequence ID" value="RHY65907.1"/>
    <property type="molecule type" value="Genomic_DNA"/>
</dbReference>
<dbReference type="SUPFAM" id="SSF53187">
    <property type="entry name" value="Zn-dependent exopeptidases"/>
    <property type="match status" value="1"/>
</dbReference>
<dbReference type="InterPro" id="IPR017455">
    <property type="entry name" value="Znf_FYVE-rel"/>
</dbReference>
<dbReference type="GO" id="GO:0006508">
    <property type="term" value="P:proteolysis"/>
    <property type="evidence" value="ECO:0007669"/>
    <property type="project" value="InterPro"/>
</dbReference>
<accession>A0A397D5Q8</accession>
<dbReference type="PANTHER" id="PTHR13510:SF44">
    <property type="entry name" value="RABENOSYN-5"/>
    <property type="match status" value="1"/>
</dbReference>
<dbReference type="GO" id="GO:0004181">
    <property type="term" value="F:metallocarboxypeptidase activity"/>
    <property type="evidence" value="ECO:0007669"/>
    <property type="project" value="InterPro"/>
</dbReference>
<dbReference type="Proteomes" id="UP000266643">
    <property type="component" value="Unassembled WGS sequence"/>
</dbReference>
<feature type="domain" description="RING-type" evidence="7">
    <location>
        <begin position="790"/>
        <end position="836"/>
    </location>
</feature>
<dbReference type="EMBL" id="QUTA01007955">
    <property type="protein sequence ID" value="RHY05252.1"/>
    <property type="molecule type" value="Genomic_DNA"/>
</dbReference>
<comment type="similarity">
    <text evidence="1 6">Belongs to the peptidase M14 family.</text>
</comment>
<dbReference type="InterPro" id="IPR000834">
    <property type="entry name" value="Peptidase_M14"/>
</dbReference>
<dbReference type="SMART" id="SM00064">
    <property type="entry name" value="FYVE"/>
    <property type="match status" value="1"/>
</dbReference>
<dbReference type="InterPro" id="IPR011011">
    <property type="entry name" value="Znf_FYVE_PHD"/>
</dbReference>
<feature type="active site" description="Proton donor/acceptor" evidence="6">
    <location>
        <position position="182"/>
    </location>
</feature>
<keyword evidence="3 5" id="KW-0863">Zinc-finger</keyword>
<dbReference type="Gene3D" id="3.30.40.10">
    <property type="entry name" value="Zinc/RING finger domain, C3HC4 (zinc finger)"/>
    <property type="match status" value="1"/>
</dbReference>
<dbReference type="GO" id="GO:0008270">
    <property type="term" value="F:zinc ion binding"/>
    <property type="evidence" value="ECO:0007669"/>
    <property type="project" value="UniProtKB-KW"/>
</dbReference>
<organism evidence="11 13">
    <name type="scientific">Aphanomyces astaci</name>
    <name type="common">Crayfish plague agent</name>
    <dbReference type="NCBI Taxonomy" id="112090"/>
    <lineage>
        <taxon>Eukaryota</taxon>
        <taxon>Sar</taxon>
        <taxon>Stramenopiles</taxon>
        <taxon>Oomycota</taxon>
        <taxon>Saprolegniomycetes</taxon>
        <taxon>Saprolegniales</taxon>
        <taxon>Verrucalvaceae</taxon>
        <taxon>Aphanomyces</taxon>
    </lineage>
</organism>
<dbReference type="InterPro" id="IPR001841">
    <property type="entry name" value="Znf_RING"/>
</dbReference>
<evidence type="ECO:0000313" key="14">
    <source>
        <dbReference type="Proteomes" id="UP000266239"/>
    </source>
</evidence>
<proteinExistence type="inferred from homology"/>
<evidence type="ECO:0000313" key="10">
    <source>
        <dbReference type="EMBL" id="RHY05252.1"/>
    </source>
</evidence>
<evidence type="ECO:0000256" key="4">
    <source>
        <dbReference type="ARBA" id="ARBA00022833"/>
    </source>
</evidence>
<sequence length="889" mass="97743">MMLGRDIPAYKLTTGPRSTKQSIYLQSGLHAREWISITAESRRYHRKNMQYRSYDPLDNATNMTAGVDLNRNFGPIDDNDEDSIVYSESSQKQVNGSSDLAGVLDIHSYGGLILTPFGNSSAAPDQPFGAAFFKLGQRVQSALRNVSGGNYTAIQAFDLYFAQGMFCDFVFATYKVPALVVEIEGADFRVPASTIQRRGREIAAAAVTFAQSLGDWASETNTKKSGTKQSTAAQILAGPWWLCVVFLLTSNIHLRSTIIPTQKLVNIMQKSASIVARARQAVAWNVHTIRWVYLFIGVIFVLASGSPALEAFTAPPPTTLSPQLQLFVTDCKSRCPQKADRFFNCTLQGCPTMCNALQSSYYLQIWPDLPAVCDLQCQLAMPGLCAGTTSCTQVCTDQARVLLQRPTSASSSSALPLIASIRVLTSLGPTFWSTLVLIPLATADILVSIISLGPLLRATDEDIYNNSYSVFSKFVSVLESPAHFLTAATMAFEVKCLMFDDSDGYGLPITVALQIILLAVQTAIPAVLLRLRTGGDEAKRAEIEGSRLVDGPVTWRLRSDESDLKIFKGYNPASPPGGYLYMGVMDVFATIDEVVDLFRSDSPMHAKQYTQRFGRDLLDMAHLYALAAPSDEDSKMVAVTWRAYKKPVPGVTMKRDACLLECHRDFDVNGRRGRVCAIKSIQVASCPDMETELGLVRMTNYGSGHVFVESDRPGYLQLSFLLHGNVARGSRVENFVGNVLKRKDQLTDKAVTRRCRSVTNIDVWLRENRAARSPSMPEHMWIPPSSRHSCFHCLKGFGAFGRKTNCPKCGHVVCGNCIFKWKVSPSESIQVCSKCSLAVPRGPKASPSARSHPQSDVMSTAAWSCVSGYAKSEDMSRYSDTEVGYLVRF</sequence>
<evidence type="ECO:0000256" key="1">
    <source>
        <dbReference type="ARBA" id="ARBA00005988"/>
    </source>
</evidence>
<evidence type="ECO:0000256" key="5">
    <source>
        <dbReference type="PROSITE-ProRule" id="PRU00175"/>
    </source>
</evidence>
<reference evidence="13 14" key="1">
    <citation type="submission" date="2018-08" db="EMBL/GenBank/DDBJ databases">
        <title>Aphanomyces genome sequencing and annotation.</title>
        <authorList>
            <person name="Minardi D."/>
            <person name="Oidtmann B."/>
            <person name="Van Der Giezen M."/>
            <person name="Studholme D.J."/>
        </authorList>
    </citation>
    <scope>NUCLEOTIDE SEQUENCE [LARGE SCALE GENOMIC DNA]</scope>
    <source>
        <strain evidence="12 15">D2</strain>
        <strain evidence="11 13">SA</strain>
        <strain evidence="10 14">Yx</strain>
    </source>
</reference>
<evidence type="ECO:0000256" key="6">
    <source>
        <dbReference type="PROSITE-ProRule" id="PRU01379"/>
    </source>
</evidence>
<dbReference type="VEuPathDB" id="FungiDB:H257_08278"/>
<feature type="domain" description="Peptidase M14" evidence="9">
    <location>
        <begin position="1"/>
        <end position="213"/>
    </location>
</feature>
<evidence type="ECO:0000313" key="15">
    <source>
        <dbReference type="Proteomes" id="UP000266643"/>
    </source>
</evidence>
<dbReference type="Gene3D" id="3.40.630.10">
    <property type="entry name" value="Zn peptidases"/>
    <property type="match status" value="1"/>
</dbReference>
<dbReference type="Proteomes" id="UP000266239">
    <property type="component" value="Unassembled WGS sequence"/>
</dbReference>
<dbReference type="PROSITE" id="PS50178">
    <property type="entry name" value="ZF_FYVE"/>
    <property type="match status" value="1"/>
</dbReference>
<dbReference type="CDD" id="cd00065">
    <property type="entry name" value="FYVE_like_SF"/>
    <property type="match status" value="1"/>
</dbReference>
<evidence type="ECO:0000256" key="3">
    <source>
        <dbReference type="ARBA" id="ARBA00022771"/>
    </source>
</evidence>
<evidence type="ECO:0008006" key="16">
    <source>
        <dbReference type="Google" id="ProtNLM"/>
    </source>
</evidence>
<evidence type="ECO:0000256" key="2">
    <source>
        <dbReference type="ARBA" id="ARBA00022723"/>
    </source>
</evidence>
<dbReference type="PROSITE" id="PS50089">
    <property type="entry name" value="ZF_RING_2"/>
    <property type="match status" value="1"/>
</dbReference>
<dbReference type="SMART" id="SM00631">
    <property type="entry name" value="Zn_pept"/>
    <property type="match status" value="1"/>
</dbReference>
<dbReference type="InterPro" id="IPR023393">
    <property type="entry name" value="START-like_dom_sf"/>
</dbReference>
<dbReference type="VEuPathDB" id="FungiDB:H257_10266"/>
<evidence type="ECO:0000313" key="13">
    <source>
        <dbReference type="Proteomes" id="UP000265716"/>
    </source>
</evidence>
<name>A0A397D5Q8_APHAT</name>
<dbReference type="PROSITE" id="PS00518">
    <property type="entry name" value="ZF_RING_1"/>
    <property type="match status" value="1"/>
</dbReference>
<dbReference type="InterPro" id="IPR013083">
    <property type="entry name" value="Znf_RING/FYVE/PHD"/>
</dbReference>
<dbReference type="VEuPathDB" id="FungiDB:H257_08275"/>
<gene>
    <name evidence="10" type="ORF">DYB25_006110</name>
    <name evidence="12" type="ORF">DYB30_001757</name>
    <name evidence="11" type="ORF">DYB38_002066</name>
</gene>
<dbReference type="Pfam" id="PF01363">
    <property type="entry name" value="FYVE"/>
    <property type="match status" value="1"/>
</dbReference>
<dbReference type="PANTHER" id="PTHR13510">
    <property type="entry name" value="FYVE-FINGER-CONTAINING RAB5 EFFECTOR PROTEIN RABENOSYN-5-RELATED"/>
    <property type="match status" value="1"/>
</dbReference>
<dbReference type="InterPro" id="IPR000306">
    <property type="entry name" value="Znf_FYVE"/>
</dbReference>
<dbReference type="AlphaFoldDB" id="A0A397D5Q8"/>
<dbReference type="PROSITE" id="PS52035">
    <property type="entry name" value="PEPTIDASE_M14"/>
    <property type="match status" value="1"/>
</dbReference>
<dbReference type="Proteomes" id="UP000265716">
    <property type="component" value="Unassembled WGS sequence"/>
</dbReference>
<protein>
    <recommendedName>
        <fullName evidence="16">FYVE-type domain-containing protein</fullName>
    </recommendedName>
</protein>
<dbReference type="InterPro" id="IPR052727">
    <property type="entry name" value="Rab4/Rab5_effector"/>
</dbReference>
<dbReference type="Gene3D" id="3.30.530.20">
    <property type="match status" value="1"/>
</dbReference>
<dbReference type="InterPro" id="IPR017907">
    <property type="entry name" value="Znf_RING_CS"/>
</dbReference>
<dbReference type="EMBL" id="QUTC01005662">
    <property type="protein sequence ID" value="RHY56594.1"/>
    <property type="molecule type" value="Genomic_DNA"/>
</dbReference>
<evidence type="ECO:0000259" key="8">
    <source>
        <dbReference type="PROSITE" id="PS50178"/>
    </source>
</evidence>
<keyword evidence="4" id="KW-0862">Zinc</keyword>
<feature type="domain" description="FYVE-type" evidence="8">
    <location>
        <begin position="784"/>
        <end position="840"/>
    </location>
</feature>
<evidence type="ECO:0000313" key="11">
    <source>
        <dbReference type="EMBL" id="RHY56594.1"/>
    </source>
</evidence>
<comment type="caution">
    <text evidence="11">The sequence shown here is derived from an EMBL/GenBank/DDBJ whole genome shotgun (WGS) entry which is preliminary data.</text>
</comment>
<keyword evidence="2" id="KW-0479">Metal-binding</keyword>